<evidence type="ECO:0000313" key="3">
    <source>
        <dbReference type="Proteomes" id="UP001642464"/>
    </source>
</evidence>
<reference evidence="2 3" key="1">
    <citation type="submission" date="2024-02" db="EMBL/GenBank/DDBJ databases">
        <authorList>
            <person name="Chen Y."/>
            <person name="Shah S."/>
            <person name="Dougan E. K."/>
            <person name="Thang M."/>
            <person name="Chan C."/>
        </authorList>
    </citation>
    <scope>NUCLEOTIDE SEQUENCE [LARGE SCALE GENOMIC DNA]</scope>
</reference>
<dbReference type="EMBL" id="CAXAMM010013224">
    <property type="protein sequence ID" value="CAK9030800.1"/>
    <property type="molecule type" value="Genomic_DNA"/>
</dbReference>
<dbReference type="Proteomes" id="UP001642464">
    <property type="component" value="Unassembled WGS sequence"/>
</dbReference>
<protein>
    <submittedName>
        <fullName evidence="2">Uncharacterized protein</fullName>
    </submittedName>
</protein>
<proteinExistence type="predicted"/>
<name>A0ABP0KX37_9DINO</name>
<accession>A0ABP0KX37</accession>
<feature type="region of interest" description="Disordered" evidence="1">
    <location>
        <begin position="76"/>
        <end position="106"/>
    </location>
</feature>
<comment type="caution">
    <text evidence="2">The sequence shown here is derived from an EMBL/GenBank/DDBJ whole genome shotgun (WGS) entry which is preliminary data.</text>
</comment>
<evidence type="ECO:0000313" key="2">
    <source>
        <dbReference type="EMBL" id="CAK9030800.1"/>
    </source>
</evidence>
<organism evidence="2 3">
    <name type="scientific">Durusdinium trenchii</name>
    <dbReference type="NCBI Taxonomy" id="1381693"/>
    <lineage>
        <taxon>Eukaryota</taxon>
        <taxon>Sar</taxon>
        <taxon>Alveolata</taxon>
        <taxon>Dinophyceae</taxon>
        <taxon>Suessiales</taxon>
        <taxon>Symbiodiniaceae</taxon>
        <taxon>Durusdinium</taxon>
    </lineage>
</organism>
<evidence type="ECO:0000256" key="1">
    <source>
        <dbReference type="SAM" id="MobiDB-lite"/>
    </source>
</evidence>
<gene>
    <name evidence="2" type="ORF">SCF082_LOCUS19358</name>
</gene>
<keyword evidence="3" id="KW-1185">Reference proteome</keyword>
<feature type="compositionally biased region" description="Acidic residues" evidence="1">
    <location>
        <begin position="85"/>
        <end position="97"/>
    </location>
</feature>
<sequence length="241" mass="25716">MSPRRLAARRQRRLLSVPLAVLLPVAAALLSLGFCRRCLSFAGGVAARAPSAMIRYASTIEGDEFKAARDRIRRIQLGLGPNDPLPEEDDDEAEEKEPEVVPGPATGKLDLAEAEQPAAAVKAAVSGEVTTTDAKEAADEDAPVADAFAGTEKDVPELQIEESDKEKEKKTGPNLFQALFQDLQVVTLPSPGEVAQTFGIVLLLVAGYTGFIAVVDFTSQQALGQVFADFYKAARPEAPQL</sequence>